<dbReference type="EMBL" id="JAVDWR010000012">
    <property type="protein sequence ID" value="MDR7122108.1"/>
    <property type="molecule type" value="Genomic_DNA"/>
</dbReference>
<evidence type="ECO:0000256" key="2">
    <source>
        <dbReference type="ARBA" id="ARBA00022801"/>
    </source>
</evidence>
<dbReference type="InterPro" id="IPR003010">
    <property type="entry name" value="C-N_Hydrolase"/>
</dbReference>
<organism evidence="4 5">
    <name type="scientific">Rheinheimera soli</name>
    <dbReference type="NCBI Taxonomy" id="443616"/>
    <lineage>
        <taxon>Bacteria</taxon>
        <taxon>Pseudomonadati</taxon>
        <taxon>Pseudomonadota</taxon>
        <taxon>Gammaproteobacteria</taxon>
        <taxon>Chromatiales</taxon>
        <taxon>Chromatiaceae</taxon>
        <taxon>Rheinheimera</taxon>
    </lineage>
</organism>
<dbReference type="InterPro" id="IPR036526">
    <property type="entry name" value="C-N_Hydrolase_sf"/>
</dbReference>
<feature type="domain" description="CN hydrolase" evidence="3">
    <location>
        <begin position="5"/>
        <end position="257"/>
    </location>
</feature>
<gene>
    <name evidence="4" type="ORF">J2W69_003065</name>
</gene>
<proteinExistence type="inferred from homology"/>
<dbReference type="Gene3D" id="3.60.110.10">
    <property type="entry name" value="Carbon-nitrogen hydrolase"/>
    <property type="match status" value="1"/>
</dbReference>
<dbReference type="PANTHER" id="PTHR23088">
    <property type="entry name" value="NITRILASE-RELATED"/>
    <property type="match status" value="1"/>
</dbReference>
<dbReference type="PROSITE" id="PS50263">
    <property type="entry name" value="CN_HYDROLASE"/>
    <property type="match status" value="1"/>
</dbReference>
<accession>A0ABU1W300</accession>
<dbReference type="PANTHER" id="PTHR23088:SF27">
    <property type="entry name" value="DEAMINATED GLUTATHIONE AMIDASE"/>
    <property type="match status" value="1"/>
</dbReference>
<keyword evidence="2 4" id="KW-0378">Hydrolase</keyword>
<keyword evidence="5" id="KW-1185">Reference proteome</keyword>
<dbReference type="CDD" id="cd07572">
    <property type="entry name" value="nit"/>
    <property type="match status" value="1"/>
</dbReference>
<evidence type="ECO:0000313" key="4">
    <source>
        <dbReference type="EMBL" id="MDR7122108.1"/>
    </source>
</evidence>
<dbReference type="Proteomes" id="UP001257909">
    <property type="component" value="Unassembled WGS sequence"/>
</dbReference>
<dbReference type="PROSITE" id="PS01227">
    <property type="entry name" value="UPF0012"/>
    <property type="match status" value="1"/>
</dbReference>
<dbReference type="SUPFAM" id="SSF56317">
    <property type="entry name" value="Carbon-nitrogen hydrolase"/>
    <property type="match status" value="1"/>
</dbReference>
<dbReference type="EC" id="3.5.5.1" evidence="4"/>
<comment type="similarity">
    <text evidence="1">Belongs to the carbon-nitrogen hydrolase superfamily. NIT1/NIT2 family.</text>
</comment>
<dbReference type="GO" id="GO:0000257">
    <property type="term" value="F:nitrilase activity"/>
    <property type="evidence" value="ECO:0007669"/>
    <property type="project" value="UniProtKB-EC"/>
</dbReference>
<dbReference type="InterPro" id="IPR001110">
    <property type="entry name" value="UPF0012_CS"/>
</dbReference>
<reference evidence="4 5" key="1">
    <citation type="submission" date="2023-07" db="EMBL/GenBank/DDBJ databases">
        <title>Sorghum-associated microbial communities from plants grown in Nebraska, USA.</title>
        <authorList>
            <person name="Schachtman D."/>
        </authorList>
    </citation>
    <scope>NUCLEOTIDE SEQUENCE [LARGE SCALE GENOMIC DNA]</scope>
    <source>
        <strain evidence="4 5">4138</strain>
    </source>
</reference>
<protein>
    <submittedName>
        <fullName evidence="4">Nitrilase</fullName>
        <ecNumber evidence="4">3.5.5.1</ecNumber>
    </submittedName>
</protein>
<dbReference type="Pfam" id="PF00795">
    <property type="entry name" value="CN_hydrolase"/>
    <property type="match status" value="1"/>
</dbReference>
<dbReference type="RefSeq" id="WP_310280010.1">
    <property type="nucleotide sequence ID" value="NZ_JAVDWR010000012.1"/>
</dbReference>
<evidence type="ECO:0000313" key="5">
    <source>
        <dbReference type="Proteomes" id="UP001257909"/>
    </source>
</evidence>
<name>A0ABU1W300_9GAMM</name>
<comment type="caution">
    <text evidence="4">The sequence shown here is derived from an EMBL/GenBank/DDBJ whole genome shotgun (WGS) entry which is preliminary data.</text>
</comment>
<dbReference type="InterPro" id="IPR045254">
    <property type="entry name" value="Nit1/2_C-N_Hydrolase"/>
</dbReference>
<evidence type="ECO:0000259" key="3">
    <source>
        <dbReference type="PROSITE" id="PS50263"/>
    </source>
</evidence>
<evidence type="ECO:0000256" key="1">
    <source>
        <dbReference type="ARBA" id="ARBA00010613"/>
    </source>
</evidence>
<sequence length="280" mass="30420">MAKLWRLSAVQLTSGPDPAVNLAKVEQLLAQLPKAERHLAVLPEGVAVFAGADGLNLQLAEALGAGPLQSAYAALAKKHQLYLLVGTLPTQTSDPMRFAASSLLYNPTGELIGDYQKIHLFDALINDCSKQYLESATTMPGDKVSLEQLDELKLGMLICYDMRFPGLSQTLAAQGMNVLAAPSAFTTVTGEAHWHTLLRARAIETQSFVVAPAQVGTHINGRQTYGHSLIIDPWGRILAEADGSSEMVLSVETDLDLCQQLAENMPVRHHNRFQSELKHE</sequence>